<dbReference type="Proteomes" id="UP001327560">
    <property type="component" value="Chromosome 7"/>
</dbReference>
<keyword evidence="4" id="KW-1185">Reference proteome</keyword>
<dbReference type="PANTHER" id="PTHR36726">
    <property type="entry name" value="CLAVATA3/ESR (CLE)-RELATED PROTEIN 45"/>
    <property type="match status" value="1"/>
</dbReference>
<feature type="compositionally biased region" description="Basic and acidic residues" evidence="1">
    <location>
        <begin position="82"/>
        <end position="91"/>
    </location>
</feature>
<feature type="signal peptide" evidence="2">
    <location>
        <begin position="1"/>
        <end position="27"/>
    </location>
</feature>
<dbReference type="AlphaFoldDB" id="A0AAQ3KVP4"/>
<dbReference type="InterPro" id="IPR038821">
    <property type="entry name" value="CLE45-like"/>
</dbReference>
<dbReference type="EMBL" id="CP136896">
    <property type="protein sequence ID" value="WOL15505.1"/>
    <property type="molecule type" value="Genomic_DNA"/>
</dbReference>
<accession>A0AAQ3KVP4</accession>
<evidence type="ECO:0000256" key="2">
    <source>
        <dbReference type="SAM" id="SignalP"/>
    </source>
</evidence>
<proteinExistence type="predicted"/>
<reference evidence="3 4" key="1">
    <citation type="submission" date="2023-10" db="EMBL/GenBank/DDBJ databases">
        <title>Chromosome-scale genome assembly provides insights into flower coloration mechanisms of Canna indica.</title>
        <authorList>
            <person name="Li C."/>
        </authorList>
    </citation>
    <scope>NUCLEOTIDE SEQUENCE [LARGE SCALE GENOMIC DNA]</scope>
    <source>
        <tissue evidence="3">Flower</tissue>
    </source>
</reference>
<evidence type="ECO:0000313" key="4">
    <source>
        <dbReference type="Proteomes" id="UP001327560"/>
    </source>
</evidence>
<organism evidence="3 4">
    <name type="scientific">Canna indica</name>
    <name type="common">Indian-shot</name>
    <dbReference type="NCBI Taxonomy" id="4628"/>
    <lineage>
        <taxon>Eukaryota</taxon>
        <taxon>Viridiplantae</taxon>
        <taxon>Streptophyta</taxon>
        <taxon>Embryophyta</taxon>
        <taxon>Tracheophyta</taxon>
        <taxon>Spermatophyta</taxon>
        <taxon>Magnoliopsida</taxon>
        <taxon>Liliopsida</taxon>
        <taxon>Zingiberales</taxon>
        <taxon>Cannaceae</taxon>
        <taxon>Canna</taxon>
    </lineage>
</organism>
<feature type="chain" id="PRO_5042909918" evidence="2">
    <location>
        <begin position="28"/>
        <end position="91"/>
    </location>
</feature>
<gene>
    <name evidence="3" type="ORF">Cni_G24286</name>
</gene>
<dbReference type="PANTHER" id="PTHR36726:SF4">
    <property type="entry name" value="CLAVATA3_ESR (CLE)-RELATED PROTEIN 45"/>
    <property type="match status" value="1"/>
</dbReference>
<evidence type="ECO:0000256" key="1">
    <source>
        <dbReference type="SAM" id="MobiDB-lite"/>
    </source>
</evidence>
<sequence length="91" mass="10176">MDFCSHRLLLIIVCFGLLACKPDKVHSLRWNQELSTSAKKERILTAAAAAGVVNLEAREKLAAHEPPLPFDPNSMSKRKVRRGSDPIHNRC</sequence>
<protein>
    <submittedName>
        <fullName evidence="3">Uncharacterized protein</fullName>
    </submittedName>
</protein>
<keyword evidence="2" id="KW-0732">Signal</keyword>
<feature type="region of interest" description="Disordered" evidence="1">
    <location>
        <begin position="64"/>
        <end position="91"/>
    </location>
</feature>
<dbReference type="PROSITE" id="PS51257">
    <property type="entry name" value="PROKAR_LIPOPROTEIN"/>
    <property type="match status" value="1"/>
</dbReference>
<name>A0AAQ3KVP4_9LILI</name>
<evidence type="ECO:0000313" key="3">
    <source>
        <dbReference type="EMBL" id="WOL15505.1"/>
    </source>
</evidence>